<protein>
    <recommendedName>
        <fullName evidence="2">NADH:ubiquinone oxidoreductase intermediate-associated protein 30 domain-containing protein</fullName>
    </recommendedName>
</protein>
<proteinExistence type="inferred from homology"/>
<comment type="similarity">
    <text evidence="1">Belongs to the CIA30 family.</text>
</comment>
<dbReference type="InterPro" id="IPR039131">
    <property type="entry name" value="NDUFAF1"/>
</dbReference>
<accession>A0A7X0NI17</accession>
<evidence type="ECO:0000259" key="2">
    <source>
        <dbReference type="Pfam" id="PF08547"/>
    </source>
</evidence>
<reference evidence="3 4" key="1">
    <citation type="submission" date="2020-08" db="EMBL/GenBank/DDBJ databases">
        <title>Genomic Encyclopedia of Type Strains, Phase IV (KMG-IV): sequencing the most valuable type-strain genomes for metagenomic binning, comparative biology and taxonomic classification.</title>
        <authorList>
            <person name="Goeker M."/>
        </authorList>
    </citation>
    <scope>NUCLEOTIDE SEQUENCE [LARGE SCALE GENOMIC DNA]</scope>
    <source>
        <strain evidence="3 4">DSM 26287</strain>
    </source>
</reference>
<dbReference type="PANTHER" id="PTHR13194">
    <property type="entry name" value="COMPLEX I INTERMEDIATE-ASSOCIATED PROTEIN 30"/>
    <property type="match status" value="1"/>
</dbReference>
<gene>
    <name evidence="3" type="ORF">HNQ55_002295</name>
</gene>
<comment type="caution">
    <text evidence="3">The sequence shown here is derived from an EMBL/GenBank/DDBJ whole genome shotgun (WGS) entry which is preliminary data.</text>
</comment>
<keyword evidence="4" id="KW-1185">Reference proteome</keyword>
<organism evidence="3 4">
    <name type="scientific">Thalassotalea piscium</name>
    <dbReference type="NCBI Taxonomy" id="1230533"/>
    <lineage>
        <taxon>Bacteria</taxon>
        <taxon>Pseudomonadati</taxon>
        <taxon>Pseudomonadota</taxon>
        <taxon>Gammaproteobacteria</taxon>
        <taxon>Alteromonadales</taxon>
        <taxon>Colwelliaceae</taxon>
        <taxon>Thalassotalea</taxon>
    </lineage>
</organism>
<dbReference type="InterPro" id="IPR013857">
    <property type="entry name" value="NADH-UbQ_OxRdtase-assoc_prot30"/>
</dbReference>
<dbReference type="InterPro" id="IPR008979">
    <property type="entry name" value="Galactose-bd-like_sf"/>
</dbReference>
<dbReference type="RefSeq" id="WP_286288960.1">
    <property type="nucleotide sequence ID" value="NZ_AP027362.1"/>
</dbReference>
<name>A0A7X0NI17_9GAMM</name>
<evidence type="ECO:0000256" key="1">
    <source>
        <dbReference type="ARBA" id="ARBA00007884"/>
    </source>
</evidence>
<dbReference type="Proteomes" id="UP000537141">
    <property type="component" value="Unassembled WGS sequence"/>
</dbReference>
<dbReference type="AlphaFoldDB" id="A0A7X0NI17"/>
<dbReference type="Pfam" id="PF08547">
    <property type="entry name" value="CIA30"/>
    <property type="match status" value="1"/>
</dbReference>
<feature type="domain" description="NADH:ubiquinone oxidoreductase intermediate-associated protein 30" evidence="2">
    <location>
        <begin position="2"/>
        <end position="153"/>
    </location>
</feature>
<evidence type="ECO:0000313" key="4">
    <source>
        <dbReference type="Proteomes" id="UP000537141"/>
    </source>
</evidence>
<evidence type="ECO:0000313" key="3">
    <source>
        <dbReference type="EMBL" id="MBB6543773.1"/>
    </source>
</evidence>
<dbReference type="SUPFAM" id="SSF49785">
    <property type="entry name" value="Galactose-binding domain-like"/>
    <property type="match status" value="1"/>
</dbReference>
<dbReference type="PANTHER" id="PTHR13194:SF19">
    <property type="entry name" value="NAD(P)-BINDING ROSSMANN-FOLD SUPERFAMILY PROTEIN"/>
    <property type="match status" value="1"/>
</dbReference>
<sequence>MINFNEVNEVKKWRITNDSVMGGESTSQIVHQQNYGLFKGNISLENNGGFSSVFRAVEQLTKVINVVMIDIEGDGHTYQLRMVVNIEGYRLNYKCDFKTVAGTRKRLKFNLADFQAIFRGRAIINVPKLASEAICEIGFLINPKIAENFALKIYQISFHKNEAESFYE</sequence>
<dbReference type="EMBL" id="JACHHU010000019">
    <property type="protein sequence ID" value="MBB6543773.1"/>
    <property type="molecule type" value="Genomic_DNA"/>
</dbReference>